<accession>E8QSQ5</accession>
<evidence type="ECO:0000313" key="3">
    <source>
        <dbReference type="Proteomes" id="UP000007467"/>
    </source>
</evidence>
<dbReference type="EMBL" id="CP002336">
    <property type="protein sequence ID" value="ADU85019.1"/>
    <property type="molecule type" value="Genomic_DNA"/>
</dbReference>
<organism evidence="2 3">
    <name type="scientific">Helicobacter pylori (strain SouthAfrica7)</name>
    <dbReference type="NCBI Taxonomy" id="907239"/>
    <lineage>
        <taxon>Bacteria</taxon>
        <taxon>Pseudomonadati</taxon>
        <taxon>Campylobacterota</taxon>
        <taxon>Epsilonproteobacteria</taxon>
        <taxon>Campylobacterales</taxon>
        <taxon>Helicobacteraceae</taxon>
        <taxon>Helicobacter</taxon>
    </lineage>
</organism>
<reference evidence="2 3" key="2">
    <citation type="journal article" date="2013" name="Genome Announc.">
        <title>Genome Sequences of Three hpAfrica2 Strains of Helicobacter pylori.</title>
        <authorList>
            <person name="Duncan S.S."/>
            <person name="Bertoli M.T."/>
            <person name="Kersulyte D."/>
            <person name="Valk P.L."/>
            <person name="Tamma S."/>
            <person name="Segal I."/>
            <person name="McClain M.S."/>
            <person name="Cover T.L."/>
            <person name="Berg D.E."/>
        </authorList>
    </citation>
    <scope>NUCLEOTIDE SEQUENCE [LARGE SCALE GENOMIC DNA]</scope>
    <source>
        <strain evidence="2 3">SouthAfrica7</strain>
    </source>
</reference>
<dbReference type="KEGG" id="hes:HPSA_05210"/>
<dbReference type="HOGENOM" id="CLU_220613_0_0_7"/>
<dbReference type="AlphaFoldDB" id="E8QSQ5"/>
<dbReference type="Proteomes" id="UP000007467">
    <property type="component" value="Chromosome"/>
</dbReference>
<reference evidence="3" key="1">
    <citation type="submission" date="2010-11" db="EMBL/GenBank/DDBJ databases">
        <title>Genome sequence of Helicobacter pylori strain SouthAfrica7.</title>
        <authorList>
            <person name="Kersulyte D."/>
            <person name="Segal I."/>
            <person name="Mistry R."/>
            <person name="Berg D.E."/>
        </authorList>
    </citation>
    <scope>NUCLEOTIDE SEQUENCE [LARGE SCALE GENOMIC DNA]</scope>
    <source>
        <strain evidence="3">SouthAfrica7</strain>
    </source>
</reference>
<evidence type="ECO:0000256" key="1">
    <source>
        <dbReference type="SAM" id="MobiDB-lite"/>
    </source>
</evidence>
<sequence length="38" mass="4248">MFQPLLDAFVESASIKKKLHISSPPPPKNRCGELVGRR</sequence>
<evidence type="ECO:0000313" key="2">
    <source>
        <dbReference type="EMBL" id="ADU85019.1"/>
    </source>
</evidence>
<protein>
    <submittedName>
        <fullName evidence="2">Uncharacterized protein</fullName>
    </submittedName>
</protein>
<dbReference type="PATRIC" id="fig|907239.3.peg.1059"/>
<feature type="region of interest" description="Disordered" evidence="1">
    <location>
        <begin position="19"/>
        <end position="38"/>
    </location>
</feature>
<name>E8QSQ5_HELPW</name>
<gene>
    <name evidence="2" type="ordered locus">HPSA_05210</name>
</gene>
<proteinExistence type="predicted"/>